<keyword evidence="1" id="KW-0812">Transmembrane</keyword>
<dbReference type="AlphaFoldDB" id="A0A6S6QKA8"/>
<reference evidence="2 3" key="1">
    <citation type="submission" date="2020-08" db="EMBL/GenBank/DDBJ databases">
        <title>Genome sequence of Rhizobiales bacterium strain IZ6.</title>
        <authorList>
            <person name="Nakai R."/>
            <person name="Naganuma T."/>
        </authorList>
    </citation>
    <scope>NUCLEOTIDE SEQUENCE [LARGE SCALE GENOMIC DNA]</scope>
    <source>
        <strain evidence="2 3">IZ6</strain>
    </source>
</reference>
<evidence type="ECO:0000256" key="1">
    <source>
        <dbReference type="SAM" id="Phobius"/>
    </source>
</evidence>
<keyword evidence="1" id="KW-0472">Membrane</keyword>
<feature type="transmembrane region" description="Helical" evidence="1">
    <location>
        <begin position="29"/>
        <end position="51"/>
    </location>
</feature>
<evidence type="ECO:0000313" key="2">
    <source>
        <dbReference type="EMBL" id="BCJ89676.1"/>
    </source>
</evidence>
<gene>
    <name evidence="2" type="ORF">IZ6_04110</name>
</gene>
<proteinExistence type="predicted"/>
<evidence type="ECO:0000313" key="3">
    <source>
        <dbReference type="Proteomes" id="UP000515317"/>
    </source>
</evidence>
<dbReference type="EMBL" id="AP023361">
    <property type="protein sequence ID" value="BCJ89676.1"/>
    <property type="molecule type" value="Genomic_DNA"/>
</dbReference>
<keyword evidence="3" id="KW-1185">Reference proteome</keyword>
<sequence length="68" mass="7467">MIELMNIAAATGDPSLAMAYPPDDGFHHWRWQFGLGLLCLPFLLLAAWAVFRAGMAFIAGRIPIDPLP</sequence>
<organism evidence="2 3">
    <name type="scientific">Terrihabitans soli</name>
    <dbReference type="NCBI Taxonomy" id="708113"/>
    <lineage>
        <taxon>Bacteria</taxon>
        <taxon>Pseudomonadati</taxon>
        <taxon>Pseudomonadota</taxon>
        <taxon>Alphaproteobacteria</taxon>
        <taxon>Hyphomicrobiales</taxon>
        <taxon>Terrihabitans</taxon>
    </lineage>
</organism>
<dbReference type="KEGG" id="tso:IZ6_04110"/>
<dbReference type="RefSeq" id="WP_222876370.1">
    <property type="nucleotide sequence ID" value="NZ_AP023361.1"/>
</dbReference>
<dbReference type="Proteomes" id="UP000515317">
    <property type="component" value="Chromosome"/>
</dbReference>
<protein>
    <submittedName>
        <fullName evidence="2">Uncharacterized protein</fullName>
    </submittedName>
</protein>
<accession>A0A6S6QKA8</accession>
<keyword evidence="1" id="KW-1133">Transmembrane helix</keyword>
<name>A0A6S6QKA8_9HYPH</name>